<evidence type="ECO:0000313" key="2">
    <source>
        <dbReference type="EMBL" id="MED6278981.1"/>
    </source>
</evidence>
<keyword evidence="3" id="KW-1185">Reference proteome</keyword>
<evidence type="ECO:0000313" key="3">
    <source>
        <dbReference type="Proteomes" id="UP001352852"/>
    </source>
</evidence>
<evidence type="ECO:0000256" key="1">
    <source>
        <dbReference type="SAM" id="MobiDB-lite"/>
    </source>
</evidence>
<accession>A0ABU7DW03</accession>
<organism evidence="2 3">
    <name type="scientific">Characodon lateralis</name>
    <dbReference type="NCBI Taxonomy" id="208331"/>
    <lineage>
        <taxon>Eukaryota</taxon>
        <taxon>Metazoa</taxon>
        <taxon>Chordata</taxon>
        <taxon>Craniata</taxon>
        <taxon>Vertebrata</taxon>
        <taxon>Euteleostomi</taxon>
        <taxon>Actinopterygii</taxon>
        <taxon>Neopterygii</taxon>
        <taxon>Teleostei</taxon>
        <taxon>Neoteleostei</taxon>
        <taxon>Acanthomorphata</taxon>
        <taxon>Ovalentaria</taxon>
        <taxon>Atherinomorphae</taxon>
        <taxon>Cyprinodontiformes</taxon>
        <taxon>Goodeidae</taxon>
        <taxon>Characodon</taxon>
    </lineage>
</organism>
<protein>
    <recommendedName>
        <fullName evidence="4">Tc1-like transposase DDE domain-containing protein</fullName>
    </recommendedName>
</protein>
<name>A0ABU7DW03_9TELE</name>
<sequence>MTGTTSGTTGPLTPEAIKAPYPTGGGALENRLSWATQAALGPSELTSSPCEEWAGSAEMGEKHTPARPARCWHKGKQHDFKPLWLSLAGKTHARVFQMDNVPQHTTTMVTERAKIPVNYCEKLEVVNPKHFTNDIHSEMNSLPGLPPYRGGGV</sequence>
<gene>
    <name evidence="2" type="ORF">CHARACLAT_029828</name>
</gene>
<dbReference type="EMBL" id="JAHUTJ010037109">
    <property type="protein sequence ID" value="MED6278981.1"/>
    <property type="molecule type" value="Genomic_DNA"/>
</dbReference>
<feature type="region of interest" description="Disordered" evidence="1">
    <location>
        <begin position="43"/>
        <end position="73"/>
    </location>
</feature>
<proteinExistence type="predicted"/>
<dbReference type="Proteomes" id="UP001352852">
    <property type="component" value="Unassembled WGS sequence"/>
</dbReference>
<feature type="compositionally biased region" description="Low complexity" evidence="1">
    <location>
        <begin position="1"/>
        <end position="10"/>
    </location>
</feature>
<evidence type="ECO:0008006" key="4">
    <source>
        <dbReference type="Google" id="ProtNLM"/>
    </source>
</evidence>
<reference evidence="2 3" key="1">
    <citation type="submission" date="2021-06" db="EMBL/GenBank/DDBJ databases">
        <authorList>
            <person name="Palmer J.M."/>
        </authorList>
    </citation>
    <scope>NUCLEOTIDE SEQUENCE [LARGE SCALE GENOMIC DNA]</scope>
    <source>
        <strain evidence="2 3">CL_MEX2019</strain>
        <tissue evidence="2">Muscle</tissue>
    </source>
</reference>
<comment type="caution">
    <text evidence="2">The sequence shown here is derived from an EMBL/GenBank/DDBJ whole genome shotgun (WGS) entry which is preliminary data.</text>
</comment>
<feature type="region of interest" description="Disordered" evidence="1">
    <location>
        <begin position="1"/>
        <end position="24"/>
    </location>
</feature>